<dbReference type="Gene3D" id="3.40.50.300">
    <property type="entry name" value="P-loop containing nucleotide triphosphate hydrolases"/>
    <property type="match status" value="1"/>
</dbReference>
<evidence type="ECO:0000313" key="8">
    <source>
        <dbReference type="EMBL" id="SFQ49121.1"/>
    </source>
</evidence>
<dbReference type="InterPro" id="IPR014001">
    <property type="entry name" value="Helicase_ATP-bd"/>
</dbReference>
<accession>A0A1I5YY11</accession>
<proteinExistence type="predicted"/>
<dbReference type="InterPro" id="IPR057342">
    <property type="entry name" value="DEXDc_RapA"/>
</dbReference>
<dbReference type="PANTHER" id="PTHR45766:SF6">
    <property type="entry name" value="SWI_SNF-RELATED MATRIX-ASSOCIATED ACTIN-DEPENDENT REGULATOR OF CHROMATIN SUBFAMILY A-LIKE PROTEIN 1"/>
    <property type="match status" value="1"/>
</dbReference>
<dbReference type="InterPro" id="IPR027417">
    <property type="entry name" value="P-loop_NTPase"/>
</dbReference>
<dbReference type="CDD" id="cd18011">
    <property type="entry name" value="DEXDc_RapA"/>
    <property type="match status" value="1"/>
</dbReference>
<dbReference type="SMART" id="SM00490">
    <property type="entry name" value="HELICc"/>
    <property type="match status" value="1"/>
</dbReference>
<dbReference type="InterPro" id="IPR000330">
    <property type="entry name" value="SNF2_N"/>
</dbReference>
<keyword evidence="3" id="KW-0347">Helicase</keyword>
<feature type="domain" description="Helicase C-terminal" evidence="7">
    <location>
        <begin position="471"/>
        <end position="645"/>
    </location>
</feature>
<keyword evidence="4" id="KW-0067">ATP-binding</keyword>
<feature type="region of interest" description="Disordered" evidence="5">
    <location>
        <begin position="953"/>
        <end position="977"/>
    </location>
</feature>
<feature type="region of interest" description="Disordered" evidence="5">
    <location>
        <begin position="1024"/>
        <end position="1044"/>
    </location>
</feature>
<evidence type="ECO:0000256" key="3">
    <source>
        <dbReference type="ARBA" id="ARBA00022806"/>
    </source>
</evidence>
<dbReference type="SMART" id="SM00487">
    <property type="entry name" value="DEXDc"/>
    <property type="match status" value="1"/>
</dbReference>
<evidence type="ECO:0000256" key="5">
    <source>
        <dbReference type="SAM" id="MobiDB-lite"/>
    </source>
</evidence>
<dbReference type="AlphaFoldDB" id="A0A1I5YY11"/>
<feature type="domain" description="Helicase ATP-binding" evidence="6">
    <location>
        <begin position="98"/>
        <end position="270"/>
    </location>
</feature>
<keyword evidence="1" id="KW-0547">Nucleotide-binding</keyword>
<dbReference type="Gene3D" id="3.40.50.10810">
    <property type="entry name" value="Tandem AAA-ATPase domain"/>
    <property type="match status" value="1"/>
</dbReference>
<dbReference type="GO" id="GO:0005524">
    <property type="term" value="F:ATP binding"/>
    <property type="evidence" value="ECO:0007669"/>
    <property type="project" value="UniProtKB-KW"/>
</dbReference>
<evidence type="ECO:0008006" key="10">
    <source>
        <dbReference type="Google" id="ProtNLM"/>
    </source>
</evidence>
<dbReference type="STRING" id="1227077.SAMN04515668_2532"/>
<evidence type="ECO:0000259" key="7">
    <source>
        <dbReference type="PROSITE" id="PS51194"/>
    </source>
</evidence>
<evidence type="ECO:0000259" key="6">
    <source>
        <dbReference type="PROSITE" id="PS51192"/>
    </source>
</evidence>
<dbReference type="InterPro" id="IPR001650">
    <property type="entry name" value="Helicase_C-like"/>
</dbReference>
<evidence type="ECO:0000313" key="9">
    <source>
        <dbReference type="Proteomes" id="UP000199029"/>
    </source>
</evidence>
<dbReference type="PANTHER" id="PTHR45766">
    <property type="entry name" value="DNA ANNEALING HELICASE AND ENDONUCLEASE ZRANB3 FAMILY MEMBER"/>
    <property type="match status" value="1"/>
</dbReference>
<evidence type="ECO:0000256" key="4">
    <source>
        <dbReference type="ARBA" id="ARBA00022840"/>
    </source>
</evidence>
<organism evidence="8 9">
    <name type="scientific">Hymenobacter arizonensis</name>
    <name type="common">Siccationidurans arizonensis</name>
    <dbReference type="NCBI Taxonomy" id="1227077"/>
    <lineage>
        <taxon>Bacteria</taxon>
        <taxon>Pseudomonadati</taxon>
        <taxon>Bacteroidota</taxon>
        <taxon>Cytophagia</taxon>
        <taxon>Cytophagales</taxon>
        <taxon>Hymenobacteraceae</taxon>
        <taxon>Hymenobacter</taxon>
    </lineage>
</organism>
<dbReference type="CDD" id="cd18793">
    <property type="entry name" value="SF2_C_SNF"/>
    <property type="match status" value="1"/>
</dbReference>
<reference evidence="9" key="1">
    <citation type="submission" date="2016-10" db="EMBL/GenBank/DDBJ databases">
        <authorList>
            <person name="Varghese N."/>
            <person name="Submissions S."/>
        </authorList>
    </citation>
    <scope>NUCLEOTIDE SEQUENCE [LARGE SCALE GENOMIC DNA]</scope>
    <source>
        <strain evidence="9">OR362-8,ATCC BAA-1266,JCM 13504</strain>
    </source>
</reference>
<dbReference type="Proteomes" id="UP000199029">
    <property type="component" value="Unassembled WGS sequence"/>
</dbReference>
<dbReference type="InterPro" id="IPR049730">
    <property type="entry name" value="SNF2/RAD54-like_C"/>
</dbReference>
<dbReference type="SUPFAM" id="SSF52540">
    <property type="entry name" value="P-loop containing nucleoside triphosphate hydrolases"/>
    <property type="match status" value="2"/>
</dbReference>
<name>A0A1I5YY11_HYMAR</name>
<dbReference type="InterPro" id="IPR038718">
    <property type="entry name" value="SNF2-like_sf"/>
</dbReference>
<dbReference type="Pfam" id="PF00176">
    <property type="entry name" value="SNF2-rel_dom"/>
    <property type="match status" value="1"/>
</dbReference>
<evidence type="ECO:0000256" key="1">
    <source>
        <dbReference type="ARBA" id="ARBA00022741"/>
    </source>
</evidence>
<dbReference type="Pfam" id="PF13020">
    <property type="entry name" value="NOV_C"/>
    <property type="match status" value="1"/>
</dbReference>
<gene>
    <name evidence="8" type="ORF">SAMN04515668_2532</name>
</gene>
<dbReference type="GO" id="GO:0016787">
    <property type="term" value="F:hydrolase activity"/>
    <property type="evidence" value="ECO:0007669"/>
    <property type="project" value="UniProtKB-KW"/>
</dbReference>
<dbReference type="InterPro" id="IPR024975">
    <property type="entry name" value="NOV_C"/>
</dbReference>
<dbReference type="EMBL" id="FOXS01000003">
    <property type="protein sequence ID" value="SFQ49121.1"/>
    <property type="molecule type" value="Genomic_DNA"/>
</dbReference>
<dbReference type="PROSITE" id="PS51192">
    <property type="entry name" value="HELICASE_ATP_BIND_1"/>
    <property type="match status" value="1"/>
</dbReference>
<keyword evidence="2" id="KW-0378">Hydrolase</keyword>
<sequence length="1187" mass="133769">MILQVQWHGTAALELVYRDGLGGVGNRILYAEEAAELAVVEPASAEGGRWGFGADAGVFKLVSEAYRIRLAYVFDPMMAVHTSLIEALPHQITAVYDSMLPRQPLKFLLADDPGAGKTIMAGLLIKELAIRGDVHRCLVVCPGVLAEQWQEELYLKFQLPFEILTNDKVNSARTGNWFAETNFVVARLDKLSRDEGLQAQLEATRWDMIIVDEAHKMSASFFGGKVKYTRRYQLGQLLGRLTRHFLLMTATPHNGKDEDFQLFMALLDQDRFEGRFRDGTPDVDVSDMMRRLLKEQLVRFDGRPLFPQRIAETVAYELSDAENRLYGQVTDYVRDQFNRADELESGRRGSVGFALTILQRRLASSPLAIYESLRRRREKLTQRLDDYRTTARAGGITPTEPVTWARALDSDEDLEDMLDDTPGAEQEELENEFVDRATTANTIRELEAELASLAGLEKLALEVRRSGTDRKWEELSRILTDEPFLFDDQGHRRKLVIFTEHRDTLNYLVQRIGAFLGNPSAVVSIAGGMARDERRRVQELFTQNARVAVLVATDAAGEGINLQRAHLMVNYDLPWNPNRLEQRFGRIHRIGQTEVCRLWSLVAHQTREGDVWKRLLDKIELEREALDGKVYDVLGSVTFENKSLRELLVEAVRFGSDPERKAYLDRVLDTALDRPHLESLLQERALHTTALSKANVQHIREEMARAEARKLQPHFVADFFLAALRRLGGTVVEKERGRYQVLRVPVAIRHRGQQLGSGREPVLDSYERITFYKDLVAVQGKPLAAFVCPGHPLLDAVIDLLLERELDTMQQGAVLLDERPDAEARLLFYLETTVQDAHSLGGGQLRTVSRELRFLELGADGEPRPAGYAPYLDYRPATAEEVVQLRPRWETLPASLRGAGGEERVRSFALTSLAREQLERLRTHRRYLVEKTRNAVQERLTAEIRHWDARARDLSQQEEAGKPNARLNSGEARKRADDLHGRLQKRLLELDEELQLSSRPPVVVGGALVLPASWLADVEATGDKPGGTNAMAGTEDAGTKQQTGPISFPSAEARAAVEQAAMKAVMKIERALGNEPRDRSADKVGYDIESRDGQTGLLRFLEVKGRHAEALTVTVTKNEIIHALNVPAQSWLVLALVRGRQVKVHYVQEAFRFEPDFSVTSVNYNLAELLGRSTYTETVELGAEAET</sequence>
<evidence type="ECO:0000256" key="2">
    <source>
        <dbReference type="ARBA" id="ARBA00022801"/>
    </source>
</evidence>
<keyword evidence="9" id="KW-1185">Reference proteome</keyword>
<dbReference type="Pfam" id="PF00271">
    <property type="entry name" value="Helicase_C"/>
    <property type="match status" value="1"/>
</dbReference>
<dbReference type="PROSITE" id="PS51194">
    <property type="entry name" value="HELICASE_CTER"/>
    <property type="match status" value="1"/>
</dbReference>
<dbReference type="GO" id="GO:0004386">
    <property type="term" value="F:helicase activity"/>
    <property type="evidence" value="ECO:0007669"/>
    <property type="project" value="UniProtKB-KW"/>
</dbReference>
<protein>
    <recommendedName>
        <fullName evidence="10">SNF2 family N-terminal domain-containing protein</fullName>
    </recommendedName>
</protein>